<dbReference type="AlphaFoldDB" id="A0A0B6ZGC3"/>
<reference evidence="1" key="1">
    <citation type="submission" date="2014-12" db="EMBL/GenBank/DDBJ databases">
        <title>Insight into the proteome of Arion vulgaris.</title>
        <authorList>
            <person name="Aradska J."/>
            <person name="Bulat T."/>
            <person name="Smidak R."/>
            <person name="Sarate P."/>
            <person name="Gangsoo J."/>
            <person name="Sialana F."/>
            <person name="Bilban M."/>
            <person name="Lubec G."/>
        </authorList>
    </citation>
    <scope>NUCLEOTIDE SEQUENCE</scope>
    <source>
        <tissue evidence="1">Skin</tissue>
    </source>
</reference>
<organism evidence="1">
    <name type="scientific">Arion vulgaris</name>
    <dbReference type="NCBI Taxonomy" id="1028688"/>
    <lineage>
        <taxon>Eukaryota</taxon>
        <taxon>Metazoa</taxon>
        <taxon>Spiralia</taxon>
        <taxon>Lophotrochozoa</taxon>
        <taxon>Mollusca</taxon>
        <taxon>Gastropoda</taxon>
        <taxon>Heterobranchia</taxon>
        <taxon>Euthyneura</taxon>
        <taxon>Panpulmonata</taxon>
        <taxon>Eupulmonata</taxon>
        <taxon>Stylommatophora</taxon>
        <taxon>Helicina</taxon>
        <taxon>Arionoidea</taxon>
        <taxon>Arionidae</taxon>
        <taxon>Arion</taxon>
    </lineage>
</organism>
<name>A0A0B6ZGC3_9EUPU</name>
<proteinExistence type="predicted"/>
<sequence length="62" mass="7490">NYNQCHPFTAGSQLFLLTRQKWKHMDREMSDECDFYTDTIIAEHLLLKCLLQEKENRCDCQH</sequence>
<dbReference type="EMBL" id="HACG01020799">
    <property type="protein sequence ID" value="CEK67664.1"/>
    <property type="molecule type" value="Transcribed_RNA"/>
</dbReference>
<gene>
    <name evidence="1" type="primary">ORF63484</name>
</gene>
<evidence type="ECO:0000313" key="1">
    <source>
        <dbReference type="EMBL" id="CEK67664.1"/>
    </source>
</evidence>
<feature type="non-terminal residue" evidence="1">
    <location>
        <position position="1"/>
    </location>
</feature>
<protein>
    <submittedName>
        <fullName evidence="1">Uncharacterized protein</fullName>
    </submittedName>
</protein>
<accession>A0A0B6ZGC3</accession>